<keyword evidence="10" id="KW-1185">Reference proteome</keyword>
<name>A0A0D2BCP4_9EURO</name>
<comment type="subcellular location">
    <subcellularLocation>
        <location evidence="1">Nucleus</location>
    </subcellularLocation>
</comment>
<dbReference type="Pfam" id="PF07904">
    <property type="entry name" value="Eaf7"/>
    <property type="match status" value="1"/>
</dbReference>
<evidence type="ECO:0000256" key="2">
    <source>
        <dbReference type="ARBA" id="ARBA00007117"/>
    </source>
</evidence>
<proteinExistence type="inferred from homology"/>
<comment type="function">
    <text evidence="7">Component of the NuA4 histone acetyltransferase complex which is involved in transcriptional activation of selected genes principally by acetylation of nucleosomal histone H4 and H2A. The NuA4 complex is also involved in DNA repair.</text>
</comment>
<evidence type="ECO:0000256" key="1">
    <source>
        <dbReference type="ARBA" id="ARBA00004123"/>
    </source>
</evidence>
<dbReference type="PANTHER" id="PTHR13581">
    <property type="entry name" value="MRG-BINDING PROTEIN"/>
    <property type="match status" value="1"/>
</dbReference>
<feature type="compositionally biased region" description="Acidic residues" evidence="8">
    <location>
        <begin position="189"/>
        <end position="220"/>
    </location>
</feature>
<evidence type="ECO:0000313" key="10">
    <source>
        <dbReference type="Proteomes" id="UP000053328"/>
    </source>
</evidence>
<feature type="compositionally biased region" description="Basic residues" evidence="8">
    <location>
        <begin position="231"/>
        <end position="245"/>
    </location>
</feature>
<evidence type="ECO:0000313" key="9">
    <source>
        <dbReference type="EMBL" id="KIW16390.1"/>
    </source>
</evidence>
<feature type="compositionally biased region" description="Basic and acidic residues" evidence="8">
    <location>
        <begin position="132"/>
        <end position="146"/>
    </location>
</feature>
<evidence type="ECO:0000256" key="3">
    <source>
        <dbReference type="ARBA" id="ARBA00022853"/>
    </source>
</evidence>
<feature type="region of interest" description="Disordered" evidence="8">
    <location>
        <begin position="121"/>
        <end position="245"/>
    </location>
</feature>
<sequence length="245" mass="27942">MTTTVTETVDPSLWPSQWTDEQESALLQAIIRWKPVGIHKHFRIIAIRDHLLSQNVINGEDPHTTIAGIWAKLSMLYDLSKLDERENATVDISDDPENETLYYRDFELPREDFEEMMWQKRLAPDGTQSPEWSRRESTVADTDEPRSSPIPAGSARGGRKTRRGRSSRLQNEVETDRSSRLTSKANSIADEDQPMDDAGEDEEDEQATGDDEESEEEEEQEEKKGSTRGGRGGRRGRGRRGRRGR</sequence>
<evidence type="ECO:0000256" key="7">
    <source>
        <dbReference type="ARBA" id="ARBA00025178"/>
    </source>
</evidence>
<evidence type="ECO:0000256" key="6">
    <source>
        <dbReference type="ARBA" id="ARBA00023242"/>
    </source>
</evidence>
<dbReference type="InterPro" id="IPR012423">
    <property type="entry name" value="Eaf7/MRGBP"/>
</dbReference>
<keyword evidence="3" id="KW-0156">Chromatin regulator</keyword>
<dbReference type="VEuPathDB" id="FungiDB:PV08_06441"/>
<dbReference type="STRING" id="91928.A0A0D2BCP4"/>
<organism evidence="9 10">
    <name type="scientific">Exophiala spinifera</name>
    <dbReference type="NCBI Taxonomy" id="91928"/>
    <lineage>
        <taxon>Eukaryota</taxon>
        <taxon>Fungi</taxon>
        <taxon>Dikarya</taxon>
        <taxon>Ascomycota</taxon>
        <taxon>Pezizomycotina</taxon>
        <taxon>Eurotiomycetes</taxon>
        <taxon>Chaetothyriomycetidae</taxon>
        <taxon>Chaetothyriales</taxon>
        <taxon>Herpotrichiellaceae</taxon>
        <taxon>Exophiala</taxon>
    </lineage>
</organism>
<dbReference type="GO" id="GO:0006325">
    <property type="term" value="P:chromatin organization"/>
    <property type="evidence" value="ECO:0007669"/>
    <property type="project" value="UniProtKB-KW"/>
</dbReference>
<accession>A0A0D2BCP4</accession>
<dbReference type="GO" id="GO:0035267">
    <property type="term" value="C:NuA4 histone acetyltransferase complex"/>
    <property type="evidence" value="ECO:0007669"/>
    <property type="project" value="TreeGrafter"/>
</dbReference>
<dbReference type="AlphaFoldDB" id="A0A0D2BCP4"/>
<evidence type="ECO:0000256" key="5">
    <source>
        <dbReference type="ARBA" id="ARBA00023163"/>
    </source>
</evidence>
<dbReference type="OrthoDB" id="5595141at2759"/>
<dbReference type="GO" id="GO:0006357">
    <property type="term" value="P:regulation of transcription by RNA polymerase II"/>
    <property type="evidence" value="ECO:0007669"/>
    <property type="project" value="TreeGrafter"/>
</dbReference>
<dbReference type="EMBL" id="KN847495">
    <property type="protein sequence ID" value="KIW16390.1"/>
    <property type="molecule type" value="Genomic_DNA"/>
</dbReference>
<dbReference type="RefSeq" id="XP_016236606.1">
    <property type="nucleotide sequence ID" value="XM_016380779.1"/>
</dbReference>
<evidence type="ECO:0000256" key="8">
    <source>
        <dbReference type="SAM" id="MobiDB-lite"/>
    </source>
</evidence>
<keyword evidence="4" id="KW-0805">Transcription regulation</keyword>
<dbReference type="PANTHER" id="PTHR13581:SF5">
    <property type="entry name" value="MRG_MORF4L-BINDING PROTEIN"/>
    <property type="match status" value="1"/>
</dbReference>
<comment type="similarity">
    <text evidence="2">Belongs to the EAF7 family.</text>
</comment>
<reference evidence="9 10" key="1">
    <citation type="submission" date="2015-01" db="EMBL/GenBank/DDBJ databases">
        <title>The Genome Sequence of Exophiala spinifera CBS89968.</title>
        <authorList>
            <consortium name="The Broad Institute Genomics Platform"/>
            <person name="Cuomo C."/>
            <person name="de Hoog S."/>
            <person name="Gorbushina A."/>
            <person name="Stielow B."/>
            <person name="Teixiera M."/>
            <person name="Abouelleil A."/>
            <person name="Chapman S.B."/>
            <person name="Priest M."/>
            <person name="Young S.K."/>
            <person name="Wortman J."/>
            <person name="Nusbaum C."/>
            <person name="Birren B."/>
        </authorList>
    </citation>
    <scope>NUCLEOTIDE SEQUENCE [LARGE SCALE GENOMIC DNA]</scope>
    <source>
        <strain evidence="9 10">CBS 89968</strain>
    </source>
</reference>
<gene>
    <name evidence="9" type="ORF">PV08_06441</name>
</gene>
<feature type="compositionally biased region" description="Basic residues" evidence="8">
    <location>
        <begin position="157"/>
        <end position="166"/>
    </location>
</feature>
<dbReference type="HOGENOM" id="CLU_050564_2_0_1"/>
<protein>
    <recommendedName>
        <fullName evidence="11">MRG-binding protein</fullName>
    </recommendedName>
</protein>
<dbReference type="GeneID" id="27333524"/>
<dbReference type="GO" id="GO:0005634">
    <property type="term" value="C:nucleus"/>
    <property type="evidence" value="ECO:0007669"/>
    <property type="project" value="UniProtKB-SubCell"/>
</dbReference>
<dbReference type="Proteomes" id="UP000053328">
    <property type="component" value="Unassembled WGS sequence"/>
</dbReference>
<evidence type="ECO:0000256" key="4">
    <source>
        <dbReference type="ARBA" id="ARBA00023015"/>
    </source>
</evidence>
<keyword evidence="6" id="KW-0539">Nucleus</keyword>
<keyword evidence="5" id="KW-0804">Transcription</keyword>
<evidence type="ECO:0008006" key="11">
    <source>
        <dbReference type="Google" id="ProtNLM"/>
    </source>
</evidence>